<accession>A0AA86N8C2</accession>
<dbReference type="EMBL" id="CATOUU010000062">
    <property type="protein sequence ID" value="CAI9914932.1"/>
    <property type="molecule type" value="Genomic_DNA"/>
</dbReference>
<protein>
    <submittedName>
        <fullName evidence="2">Hypothetical_protein</fullName>
    </submittedName>
</protein>
<dbReference type="AlphaFoldDB" id="A0AA86N8C2"/>
<reference evidence="2 3" key="2">
    <citation type="submission" date="2024-07" db="EMBL/GenBank/DDBJ databases">
        <authorList>
            <person name="Akdeniz Z."/>
        </authorList>
    </citation>
    <scope>NUCLEOTIDE SEQUENCE [LARGE SCALE GENOMIC DNA]</scope>
</reference>
<evidence type="ECO:0000313" key="3">
    <source>
        <dbReference type="Proteomes" id="UP001642409"/>
    </source>
</evidence>
<dbReference type="EMBL" id="CAXDID020000100">
    <property type="protein sequence ID" value="CAL6025658.1"/>
    <property type="molecule type" value="Genomic_DNA"/>
</dbReference>
<sequence>MIELLTHKFVNGIYNFIKGLSNRIHFDLNYVWVINEKVKPQLKKEKQTELAPIVTLSILGRHIKRGKAVREKIPGSEPVILLNYQSFLACRFISQFYVFFYCYSRQIQ</sequence>
<evidence type="ECO:0000313" key="2">
    <source>
        <dbReference type="EMBL" id="CAL6025658.1"/>
    </source>
</evidence>
<gene>
    <name evidence="1" type="ORF">HINF_LOCUS2577</name>
    <name evidence="2" type="ORF">HINF_LOCUS30468</name>
</gene>
<organism evidence="1">
    <name type="scientific">Hexamita inflata</name>
    <dbReference type="NCBI Taxonomy" id="28002"/>
    <lineage>
        <taxon>Eukaryota</taxon>
        <taxon>Metamonada</taxon>
        <taxon>Diplomonadida</taxon>
        <taxon>Hexamitidae</taxon>
        <taxon>Hexamitinae</taxon>
        <taxon>Hexamita</taxon>
    </lineage>
</organism>
<proteinExistence type="predicted"/>
<reference evidence="1" key="1">
    <citation type="submission" date="2023-06" db="EMBL/GenBank/DDBJ databases">
        <authorList>
            <person name="Kurt Z."/>
        </authorList>
    </citation>
    <scope>NUCLEOTIDE SEQUENCE</scope>
</reference>
<comment type="caution">
    <text evidence="1">The sequence shown here is derived from an EMBL/GenBank/DDBJ whole genome shotgun (WGS) entry which is preliminary data.</text>
</comment>
<evidence type="ECO:0000313" key="1">
    <source>
        <dbReference type="EMBL" id="CAI9914932.1"/>
    </source>
</evidence>
<keyword evidence="3" id="KW-1185">Reference proteome</keyword>
<dbReference type="Proteomes" id="UP001642409">
    <property type="component" value="Unassembled WGS sequence"/>
</dbReference>
<name>A0AA86N8C2_9EUKA</name>